<comment type="caution">
    <text evidence="1">The sequence shown here is derived from an EMBL/GenBank/DDBJ whole genome shotgun (WGS) entry which is preliminary data.</text>
</comment>
<dbReference type="Proteomes" id="UP000824469">
    <property type="component" value="Unassembled WGS sequence"/>
</dbReference>
<reference evidence="1 2" key="1">
    <citation type="journal article" date="2021" name="Nat. Plants">
        <title>The Taxus genome provides insights into paclitaxel biosynthesis.</title>
        <authorList>
            <person name="Xiong X."/>
            <person name="Gou J."/>
            <person name="Liao Q."/>
            <person name="Li Y."/>
            <person name="Zhou Q."/>
            <person name="Bi G."/>
            <person name="Li C."/>
            <person name="Du R."/>
            <person name="Wang X."/>
            <person name="Sun T."/>
            <person name="Guo L."/>
            <person name="Liang H."/>
            <person name="Lu P."/>
            <person name="Wu Y."/>
            <person name="Zhang Z."/>
            <person name="Ro D.K."/>
            <person name="Shang Y."/>
            <person name="Huang S."/>
            <person name="Yan J."/>
        </authorList>
    </citation>
    <scope>NUCLEOTIDE SEQUENCE [LARGE SCALE GENOMIC DNA]</scope>
    <source>
        <strain evidence="1">Ta-2019</strain>
    </source>
</reference>
<evidence type="ECO:0000313" key="2">
    <source>
        <dbReference type="Proteomes" id="UP000824469"/>
    </source>
</evidence>
<name>A0AA38CK50_TAXCH</name>
<proteinExistence type="predicted"/>
<evidence type="ECO:0000313" key="1">
    <source>
        <dbReference type="EMBL" id="KAH9301472.1"/>
    </source>
</evidence>
<sequence length="101" mass="10856">GLSAVNIISNSAGQFLLHKEMKDQEARVVSLQLHIHALTHGVKFLSHGLVVVVENQGLYLPEKAKVDLSDCCVIYSSSPLSSSNSEVEILAEKPPGSAMED</sequence>
<dbReference type="AlphaFoldDB" id="A0AA38CK50"/>
<gene>
    <name evidence="1" type="ORF">KI387_013055</name>
</gene>
<feature type="non-terminal residue" evidence="1">
    <location>
        <position position="1"/>
    </location>
</feature>
<protein>
    <submittedName>
        <fullName evidence="1">Uncharacterized protein</fullName>
    </submittedName>
</protein>
<dbReference type="EMBL" id="JAHRHJ020000009">
    <property type="protein sequence ID" value="KAH9301472.1"/>
    <property type="molecule type" value="Genomic_DNA"/>
</dbReference>
<accession>A0AA38CK50</accession>
<organism evidence="1 2">
    <name type="scientific">Taxus chinensis</name>
    <name type="common">Chinese yew</name>
    <name type="synonym">Taxus wallichiana var. chinensis</name>
    <dbReference type="NCBI Taxonomy" id="29808"/>
    <lineage>
        <taxon>Eukaryota</taxon>
        <taxon>Viridiplantae</taxon>
        <taxon>Streptophyta</taxon>
        <taxon>Embryophyta</taxon>
        <taxon>Tracheophyta</taxon>
        <taxon>Spermatophyta</taxon>
        <taxon>Pinopsida</taxon>
        <taxon>Pinidae</taxon>
        <taxon>Conifers II</taxon>
        <taxon>Cupressales</taxon>
        <taxon>Taxaceae</taxon>
        <taxon>Taxus</taxon>
    </lineage>
</organism>
<keyword evidence="2" id="KW-1185">Reference proteome</keyword>